<keyword evidence="1" id="KW-0119">Carbohydrate metabolism</keyword>
<dbReference type="Proteomes" id="UP000267798">
    <property type="component" value="Unassembled WGS sequence"/>
</dbReference>
<dbReference type="GO" id="GO:0006043">
    <property type="term" value="P:glucosamine catabolic process"/>
    <property type="evidence" value="ECO:0007669"/>
    <property type="project" value="TreeGrafter"/>
</dbReference>
<evidence type="ECO:0000313" key="3">
    <source>
        <dbReference type="EMBL" id="RJX41265.1"/>
    </source>
</evidence>
<dbReference type="GO" id="GO:0005975">
    <property type="term" value="P:carbohydrate metabolic process"/>
    <property type="evidence" value="ECO:0007669"/>
    <property type="project" value="InterPro"/>
</dbReference>
<feature type="domain" description="Glucosamine/galactosamine-6-phosphate isomerase" evidence="2">
    <location>
        <begin position="21"/>
        <end position="243"/>
    </location>
</feature>
<dbReference type="GO" id="GO:0004342">
    <property type="term" value="F:glucosamine-6-phosphate deaminase activity"/>
    <property type="evidence" value="ECO:0007669"/>
    <property type="project" value="InterPro"/>
</dbReference>
<evidence type="ECO:0000259" key="2">
    <source>
        <dbReference type="Pfam" id="PF01182"/>
    </source>
</evidence>
<dbReference type="PANTHER" id="PTHR11280:SF6">
    <property type="entry name" value="GLUCOSAMINE-6-PHOSPHATE ISOMERASE NAGB"/>
    <property type="match status" value="1"/>
</dbReference>
<dbReference type="GO" id="GO:0019262">
    <property type="term" value="P:N-acetylneuraminate catabolic process"/>
    <property type="evidence" value="ECO:0007669"/>
    <property type="project" value="TreeGrafter"/>
</dbReference>
<dbReference type="AlphaFoldDB" id="A0A3A6PJ64"/>
<dbReference type="GO" id="GO:0005737">
    <property type="term" value="C:cytoplasm"/>
    <property type="evidence" value="ECO:0007669"/>
    <property type="project" value="TreeGrafter"/>
</dbReference>
<dbReference type="InterPro" id="IPR006148">
    <property type="entry name" value="Glc/Gal-6P_isomerase"/>
</dbReference>
<dbReference type="InterPro" id="IPR037171">
    <property type="entry name" value="NagB/RpiA_transferase-like"/>
</dbReference>
<dbReference type="RefSeq" id="WP_120107584.1">
    <property type="nucleotide sequence ID" value="NZ_QXQB01000001.1"/>
</dbReference>
<organism evidence="3 4">
    <name type="scientific">Paenibacillus pinisoli</name>
    <dbReference type="NCBI Taxonomy" id="1276110"/>
    <lineage>
        <taxon>Bacteria</taxon>
        <taxon>Bacillati</taxon>
        <taxon>Bacillota</taxon>
        <taxon>Bacilli</taxon>
        <taxon>Bacillales</taxon>
        <taxon>Paenibacillaceae</taxon>
        <taxon>Paenibacillus</taxon>
    </lineage>
</organism>
<dbReference type="InterPro" id="IPR004547">
    <property type="entry name" value="Glucosamine6P_isomerase"/>
</dbReference>
<evidence type="ECO:0000313" key="4">
    <source>
        <dbReference type="Proteomes" id="UP000267798"/>
    </source>
</evidence>
<dbReference type="GO" id="GO:0006046">
    <property type="term" value="P:N-acetylglucosamine catabolic process"/>
    <property type="evidence" value="ECO:0007669"/>
    <property type="project" value="TreeGrafter"/>
</dbReference>
<protein>
    <submittedName>
        <fullName evidence="3">Glucosamine-6-phosphate deaminase</fullName>
    </submittedName>
</protein>
<dbReference type="SUPFAM" id="SSF100950">
    <property type="entry name" value="NagB/RpiA/CoA transferase-like"/>
    <property type="match status" value="1"/>
</dbReference>
<evidence type="ECO:0000256" key="1">
    <source>
        <dbReference type="ARBA" id="ARBA00023277"/>
    </source>
</evidence>
<reference evidence="3 4" key="1">
    <citation type="submission" date="2018-09" db="EMBL/GenBank/DDBJ databases">
        <title>Paenibacillus aracenensis nov. sp. isolated from a cave in southern Spain.</title>
        <authorList>
            <person name="Jurado V."/>
            <person name="Gutierrez-Patricio S."/>
            <person name="Gonzalez-Pimentel J.L."/>
            <person name="Miller A.Z."/>
            <person name="Laiz L."/>
            <person name="Saiz-Jimenez C."/>
        </authorList>
    </citation>
    <scope>NUCLEOTIDE SEQUENCE [LARGE SCALE GENOMIC DNA]</scope>
    <source>
        <strain evidence="3 4">JCM 19203</strain>
    </source>
</reference>
<dbReference type="Gene3D" id="3.40.50.1360">
    <property type="match status" value="1"/>
</dbReference>
<dbReference type="PANTHER" id="PTHR11280">
    <property type="entry name" value="GLUCOSAMINE-6-PHOSPHATE ISOMERASE"/>
    <property type="match status" value="1"/>
</dbReference>
<dbReference type="Pfam" id="PF01182">
    <property type="entry name" value="Glucosamine_iso"/>
    <property type="match status" value="1"/>
</dbReference>
<dbReference type="GO" id="GO:0042802">
    <property type="term" value="F:identical protein binding"/>
    <property type="evidence" value="ECO:0007669"/>
    <property type="project" value="TreeGrafter"/>
</dbReference>
<name>A0A3A6PJ64_9BACL</name>
<dbReference type="CDD" id="cd01399">
    <property type="entry name" value="GlcN6P_deaminase"/>
    <property type="match status" value="1"/>
</dbReference>
<comment type="caution">
    <text evidence="3">The sequence shown here is derived from an EMBL/GenBank/DDBJ whole genome shotgun (WGS) entry which is preliminary data.</text>
</comment>
<accession>A0A3A6PJ64</accession>
<keyword evidence="4" id="KW-1185">Reference proteome</keyword>
<proteinExistence type="predicted"/>
<dbReference type="EMBL" id="QXQB01000001">
    <property type="protein sequence ID" value="RJX41265.1"/>
    <property type="molecule type" value="Genomic_DNA"/>
</dbReference>
<gene>
    <name evidence="3" type="ORF">D3P09_04580</name>
</gene>
<dbReference type="OrthoDB" id="9791139at2"/>
<sequence length="258" mass="29008">MKTKPLEIKQVDQLEIQVYRTRQEMGETAAEQVIERMKLLISQQGQVRMIFASAPSQNEFVDRLAQADGIDWSKVTAFHMDEYIGLSADSAQKFSTYICERLFNRVQPGRIHLIDSTGSAEEECRRYAQLLQEQPIDIVCLGIGENGHLAFNDPPVADFHDPLWVKPVELDAVCRQQQVNDGCFPQFDDVPTHALTLTIPTLLSGKHLYCIVPGATKREAVNKTLSGPITTECPASILRTHSNCTLFVDTDSYRVDQL</sequence>